<name>A0A2M8KR76_9BACT</name>
<dbReference type="EMBL" id="PFED01000209">
    <property type="protein sequence ID" value="PJE62421.1"/>
    <property type="molecule type" value="Genomic_DNA"/>
</dbReference>
<feature type="transmembrane region" description="Helical" evidence="1">
    <location>
        <begin position="53"/>
        <end position="75"/>
    </location>
</feature>
<comment type="caution">
    <text evidence="2">The sequence shown here is derived from an EMBL/GenBank/DDBJ whole genome shotgun (WGS) entry which is preliminary data.</text>
</comment>
<organism evidence="2 3">
    <name type="scientific">Candidatus Roizmanbacteria bacterium CG10_big_fil_rev_8_21_14_0_10_39_6</name>
    <dbReference type="NCBI Taxonomy" id="1974853"/>
    <lineage>
        <taxon>Bacteria</taxon>
        <taxon>Candidatus Roizmaniibacteriota</taxon>
    </lineage>
</organism>
<reference evidence="3" key="1">
    <citation type="submission" date="2017-09" db="EMBL/GenBank/DDBJ databases">
        <title>Depth-based differentiation of microbial function through sediment-hosted aquifers and enrichment of novel symbionts in the deep terrestrial subsurface.</title>
        <authorList>
            <person name="Probst A.J."/>
            <person name="Ladd B."/>
            <person name="Jarett J.K."/>
            <person name="Geller-Mcgrath D.E."/>
            <person name="Sieber C.M.K."/>
            <person name="Emerson J.B."/>
            <person name="Anantharaman K."/>
            <person name="Thomas B.C."/>
            <person name="Malmstrom R."/>
            <person name="Stieglmeier M."/>
            <person name="Klingl A."/>
            <person name="Woyke T."/>
            <person name="Ryan C.M."/>
            <person name="Banfield J.F."/>
        </authorList>
    </citation>
    <scope>NUCLEOTIDE SEQUENCE [LARGE SCALE GENOMIC DNA]</scope>
</reference>
<feature type="transmembrane region" description="Helical" evidence="1">
    <location>
        <begin position="164"/>
        <end position="183"/>
    </location>
</feature>
<keyword evidence="1" id="KW-0472">Membrane</keyword>
<evidence type="ECO:0000313" key="2">
    <source>
        <dbReference type="EMBL" id="PJE62421.1"/>
    </source>
</evidence>
<proteinExistence type="predicted"/>
<dbReference type="Proteomes" id="UP000229554">
    <property type="component" value="Unassembled WGS sequence"/>
</dbReference>
<protein>
    <submittedName>
        <fullName evidence="2">Uncharacterized protein</fullName>
    </submittedName>
</protein>
<dbReference type="AlphaFoldDB" id="A0A2M8KR76"/>
<evidence type="ECO:0000313" key="3">
    <source>
        <dbReference type="Proteomes" id="UP000229554"/>
    </source>
</evidence>
<sequence>MTIPEIFKYSGLISTPLFSLVALLLIKKTQGFAFSNSTISKSILLLKKRIYRIIFKLNFVVKAALDLGFVWYLIYRLQIPVISFLGLTLILSIFIFALLAYFTEGKYKIHHLILVYSYGFLWGIDQILLALLTKNVLFTFYTSIISMAAIVIALWFLFTKKLNVFVQILCVSLLYVWQIVFVLKYL</sequence>
<feature type="transmembrane region" description="Helical" evidence="1">
    <location>
        <begin position="138"/>
        <end position="157"/>
    </location>
</feature>
<keyword evidence="1" id="KW-1133">Transmembrane helix</keyword>
<keyword evidence="1" id="KW-0812">Transmembrane</keyword>
<feature type="transmembrane region" description="Helical" evidence="1">
    <location>
        <begin position="81"/>
        <end position="101"/>
    </location>
</feature>
<accession>A0A2M8KR76</accession>
<evidence type="ECO:0000256" key="1">
    <source>
        <dbReference type="SAM" id="Phobius"/>
    </source>
</evidence>
<feature type="transmembrane region" description="Helical" evidence="1">
    <location>
        <begin position="113"/>
        <end position="132"/>
    </location>
</feature>
<gene>
    <name evidence="2" type="ORF">COU88_05115</name>
</gene>